<comment type="caution">
    <text evidence="4">The sequence shown here is derived from an EMBL/GenBank/DDBJ whole genome shotgun (WGS) entry which is preliminary data.</text>
</comment>
<evidence type="ECO:0000256" key="3">
    <source>
        <dbReference type="PIRSR" id="PIRSR605502-1"/>
    </source>
</evidence>
<dbReference type="EMBL" id="QURN01000001">
    <property type="protein sequence ID" value="RFC69662.1"/>
    <property type="molecule type" value="Genomic_DNA"/>
</dbReference>
<dbReference type="PANTHER" id="PTHR16222:SF24">
    <property type="entry name" value="ADP-RIBOSYLHYDROLASE ARH3"/>
    <property type="match status" value="1"/>
</dbReference>
<dbReference type="InterPro" id="IPR036705">
    <property type="entry name" value="Ribosyl_crysJ1_sf"/>
</dbReference>
<dbReference type="GO" id="GO:0016787">
    <property type="term" value="F:hydrolase activity"/>
    <property type="evidence" value="ECO:0007669"/>
    <property type="project" value="UniProtKB-KW"/>
</dbReference>
<sequence>MIPRHLLIDRAKGALLGGAVGDALGMPTQLFSVEEIRRAYGYVDGFVAPTPDHSVSKGLAAGTITDDTEQALLLAEVLVGSNGSFDQQRWVAALVRWESDVKARGGYDLLGPSTKRAIDSINAGVDPILAGREGDTNGAAMRIGPVGIAVPLHPLSRLVAKVAEASAATHGAPVAIATASAVAAAISSGMEGRSWREAIEIGIDAASLAQGPSPAVDVAAIIVDALSLVREKDEASAISCIASTIGTGVESTQSIPAAFAVLEVAKAQPWRAAVISANIGGDTDTIGAIATGMAGACSGIAGLPADRIKELRGIDLNKVDRIAEALVDLRLASEAT</sequence>
<dbReference type="InterPro" id="IPR050792">
    <property type="entry name" value="ADP-ribosylglycohydrolase"/>
</dbReference>
<keyword evidence="5" id="KW-1185">Reference proteome</keyword>
<feature type="binding site" evidence="3">
    <location>
        <position position="65"/>
    </location>
    <ligand>
        <name>Mg(2+)</name>
        <dbReference type="ChEBI" id="CHEBI:18420"/>
        <label>1</label>
    </ligand>
</feature>
<dbReference type="Pfam" id="PF03747">
    <property type="entry name" value="ADP_ribosyl_GH"/>
    <property type="match status" value="1"/>
</dbReference>
<evidence type="ECO:0000256" key="1">
    <source>
        <dbReference type="ARBA" id="ARBA00010702"/>
    </source>
</evidence>
<protein>
    <submittedName>
        <fullName evidence="4">ADP-ribosylglycohydrolase family protein</fullName>
    </submittedName>
</protein>
<organism evidence="4 5">
    <name type="scientific">Mesorhizobium denitrificans</name>
    <dbReference type="NCBI Taxonomy" id="2294114"/>
    <lineage>
        <taxon>Bacteria</taxon>
        <taxon>Pseudomonadati</taxon>
        <taxon>Pseudomonadota</taxon>
        <taxon>Alphaproteobacteria</taxon>
        <taxon>Hyphomicrobiales</taxon>
        <taxon>Phyllobacteriaceae</taxon>
        <taxon>Mesorhizobium</taxon>
    </lineage>
</organism>
<reference evidence="5" key="1">
    <citation type="submission" date="2018-08" db="EMBL/GenBank/DDBJ databases">
        <authorList>
            <person name="Im W.T."/>
        </authorList>
    </citation>
    <scope>NUCLEOTIDE SEQUENCE [LARGE SCALE GENOMIC DNA]</scope>
    <source>
        <strain evidence="5">LA-28</strain>
    </source>
</reference>
<feature type="binding site" evidence="3">
    <location>
        <position position="285"/>
    </location>
    <ligand>
        <name>Mg(2+)</name>
        <dbReference type="ChEBI" id="CHEBI:18420"/>
        <label>1</label>
    </ligand>
</feature>
<gene>
    <name evidence="4" type="ORF">DY251_01305</name>
</gene>
<evidence type="ECO:0000313" key="4">
    <source>
        <dbReference type="EMBL" id="RFC69662.1"/>
    </source>
</evidence>
<dbReference type="Gene3D" id="1.10.4080.10">
    <property type="entry name" value="ADP-ribosylation/Crystallin J1"/>
    <property type="match status" value="1"/>
</dbReference>
<dbReference type="Proteomes" id="UP000262379">
    <property type="component" value="Unassembled WGS sequence"/>
</dbReference>
<evidence type="ECO:0000256" key="2">
    <source>
        <dbReference type="ARBA" id="ARBA00022801"/>
    </source>
</evidence>
<dbReference type="GO" id="GO:0046872">
    <property type="term" value="F:metal ion binding"/>
    <property type="evidence" value="ECO:0007669"/>
    <property type="project" value="UniProtKB-KW"/>
</dbReference>
<feature type="binding site" evidence="3">
    <location>
        <position position="284"/>
    </location>
    <ligand>
        <name>Mg(2+)</name>
        <dbReference type="ChEBI" id="CHEBI:18420"/>
        <label>1</label>
    </ligand>
</feature>
<dbReference type="InterPro" id="IPR005502">
    <property type="entry name" value="Ribosyl_crysJ1"/>
</dbReference>
<comment type="similarity">
    <text evidence="1">Belongs to the ADP-ribosylglycohydrolase family.</text>
</comment>
<keyword evidence="3" id="KW-0479">Metal-binding</keyword>
<feature type="binding site" evidence="3">
    <location>
        <position position="67"/>
    </location>
    <ligand>
        <name>Mg(2+)</name>
        <dbReference type="ChEBI" id="CHEBI:18420"/>
        <label>1</label>
    </ligand>
</feature>
<dbReference type="SUPFAM" id="SSF101478">
    <property type="entry name" value="ADP-ribosylglycohydrolase"/>
    <property type="match status" value="1"/>
</dbReference>
<keyword evidence="3" id="KW-0460">Magnesium</keyword>
<comment type="cofactor">
    <cofactor evidence="3">
        <name>Mg(2+)</name>
        <dbReference type="ChEBI" id="CHEBI:18420"/>
    </cofactor>
    <text evidence="3">Binds 2 magnesium ions per subunit.</text>
</comment>
<feature type="binding site" evidence="3">
    <location>
        <position position="66"/>
    </location>
    <ligand>
        <name>Mg(2+)</name>
        <dbReference type="ChEBI" id="CHEBI:18420"/>
        <label>1</label>
    </ligand>
</feature>
<dbReference type="AlphaFoldDB" id="A0A371XKB7"/>
<accession>A0A371XKB7</accession>
<evidence type="ECO:0000313" key="5">
    <source>
        <dbReference type="Proteomes" id="UP000262379"/>
    </source>
</evidence>
<keyword evidence="2 4" id="KW-0378">Hydrolase</keyword>
<feature type="binding site" evidence="3">
    <location>
        <position position="282"/>
    </location>
    <ligand>
        <name>Mg(2+)</name>
        <dbReference type="ChEBI" id="CHEBI:18420"/>
        <label>1</label>
    </ligand>
</feature>
<proteinExistence type="inferred from homology"/>
<name>A0A371XKB7_9HYPH</name>
<dbReference type="PANTHER" id="PTHR16222">
    <property type="entry name" value="ADP-RIBOSYLGLYCOHYDROLASE"/>
    <property type="match status" value="1"/>
</dbReference>